<evidence type="ECO:0000259" key="3">
    <source>
        <dbReference type="SMART" id="SM00945"/>
    </source>
</evidence>
<dbReference type="AlphaFoldDB" id="A0A515ENA4"/>
<dbReference type="RefSeq" id="WP_142810781.1">
    <property type="nucleotide sequence ID" value="NZ_CP036282.1"/>
</dbReference>
<dbReference type="InterPro" id="IPR016103">
    <property type="entry name" value="ProQ/FinO"/>
</dbReference>
<protein>
    <submittedName>
        <fullName evidence="4">Prop effector</fullName>
    </submittedName>
</protein>
<feature type="compositionally biased region" description="Low complexity" evidence="2">
    <location>
        <begin position="14"/>
        <end position="27"/>
    </location>
</feature>
<dbReference type="InterPro" id="IPR036442">
    <property type="entry name" value="ProQ/FinO_sf"/>
</dbReference>
<accession>A0A515ENA4</accession>
<evidence type="ECO:0000313" key="4">
    <source>
        <dbReference type="EMBL" id="QDL54143.1"/>
    </source>
</evidence>
<dbReference type="Proteomes" id="UP000317365">
    <property type="component" value="Chromosome"/>
</dbReference>
<organism evidence="4 5">
    <name type="scientific">Rhodoferax aquaticus</name>
    <dbReference type="NCBI Taxonomy" id="2527691"/>
    <lineage>
        <taxon>Bacteria</taxon>
        <taxon>Pseudomonadati</taxon>
        <taxon>Pseudomonadota</taxon>
        <taxon>Betaproteobacteria</taxon>
        <taxon>Burkholderiales</taxon>
        <taxon>Comamonadaceae</taxon>
        <taxon>Rhodoferax</taxon>
    </lineage>
</organism>
<dbReference type="KEGG" id="rhg:EXZ61_08185"/>
<evidence type="ECO:0000256" key="2">
    <source>
        <dbReference type="SAM" id="MobiDB-lite"/>
    </source>
</evidence>
<keyword evidence="1" id="KW-0694">RNA-binding</keyword>
<dbReference type="SMART" id="SM00945">
    <property type="entry name" value="ProQ"/>
    <property type="match status" value="1"/>
</dbReference>
<dbReference type="GO" id="GO:0003723">
    <property type="term" value="F:RNA binding"/>
    <property type="evidence" value="ECO:0007669"/>
    <property type="project" value="UniProtKB-KW"/>
</dbReference>
<dbReference type="SUPFAM" id="SSF48657">
    <property type="entry name" value="FinO-like"/>
    <property type="match status" value="1"/>
</dbReference>
<evidence type="ECO:0000256" key="1">
    <source>
        <dbReference type="ARBA" id="ARBA00022884"/>
    </source>
</evidence>
<proteinExistence type="predicted"/>
<feature type="domain" description="ProQ/FinO" evidence="3">
    <location>
        <begin position="43"/>
        <end position="153"/>
    </location>
</feature>
<evidence type="ECO:0000313" key="5">
    <source>
        <dbReference type="Proteomes" id="UP000317365"/>
    </source>
</evidence>
<sequence>MTSTTPDAAPSDLAVPATAADVPTAPEATDEASTAHNANAKLSRTKVAMPVLEKLFELYPHLFGAEFSPLKLGVFQELMEKHPAEFERDALKTALSVHTRSTKYLQAVAAGKPRVDLQGVAVEPVAPEHVCLTILELYRRRQGRSQEDLRPKVRRQIMAAFETSGLSAQEYQARVMGKDDDNNALVAEAFADYHAQMAKHEATARAFTASGKTVAEFADMYGLNPRDVGRSLETVRKAHAAAEAQTASAAQAEANANA</sequence>
<dbReference type="Gene3D" id="1.10.1710.10">
    <property type="entry name" value="ProQ/FinO domain"/>
    <property type="match status" value="1"/>
</dbReference>
<name>A0A515ENA4_9BURK</name>
<dbReference type="Pfam" id="PF04352">
    <property type="entry name" value="ProQ"/>
    <property type="match status" value="1"/>
</dbReference>
<gene>
    <name evidence="4" type="ORF">EXZ61_08185</name>
</gene>
<feature type="region of interest" description="Disordered" evidence="2">
    <location>
        <begin position="1"/>
        <end position="37"/>
    </location>
</feature>
<keyword evidence="5" id="KW-1185">Reference proteome</keyword>
<reference evidence="5" key="2">
    <citation type="journal article" date="2020" name="Int. J. Syst. Evol. Microbiol.">
        <title>Genomic insights into a novel species Rhodoferax aquaticus sp. nov., isolated from freshwater.</title>
        <authorList>
            <person name="Li T."/>
            <person name="Zhuo Y."/>
            <person name="Jin C.Z."/>
            <person name="Wu X."/>
            <person name="Ko S.R."/>
            <person name="Jin F.J."/>
            <person name="Ahn C.Y."/>
            <person name="Oh H.M."/>
            <person name="Lee H.G."/>
            <person name="Jin L."/>
        </authorList>
    </citation>
    <scope>NUCLEOTIDE SEQUENCE [LARGE SCALE GENOMIC DNA]</scope>
    <source>
        <strain evidence="5">Gr-4</strain>
    </source>
</reference>
<reference evidence="5" key="1">
    <citation type="submission" date="2019-02" db="EMBL/GenBank/DDBJ databases">
        <title>Complete genome sequence of Rhodoferax sp. Gr-4.</title>
        <authorList>
            <person name="Jin L."/>
        </authorList>
    </citation>
    <scope>NUCLEOTIDE SEQUENCE [LARGE SCALE GENOMIC DNA]</scope>
    <source>
        <strain evidence="5">Gr-4</strain>
    </source>
</reference>
<dbReference type="EMBL" id="CP036282">
    <property type="protein sequence ID" value="QDL54143.1"/>
    <property type="molecule type" value="Genomic_DNA"/>
</dbReference>